<evidence type="ECO:0000259" key="8">
    <source>
        <dbReference type="PROSITE" id="PS50850"/>
    </source>
</evidence>
<feature type="transmembrane region" description="Helical" evidence="7">
    <location>
        <begin position="316"/>
        <end position="335"/>
    </location>
</feature>
<feature type="transmembrane region" description="Helical" evidence="7">
    <location>
        <begin position="169"/>
        <end position="194"/>
    </location>
</feature>
<dbReference type="InterPro" id="IPR020846">
    <property type="entry name" value="MFS_dom"/>
</dbReference>
<keyword evidence="6 7" id="KW-0472">Membrane</keyword>
<keyword evidence="10" id="KW-1185">Reference proteome</keyword>
<keyword evidence="3" id="KW-1003">Cell membrane</keyword>
<reference evidence="9 10" key="1">
    <citation type="submission" date="2017-01" db="EMBL/GenBank/DDBJ databases">
        <authorList>
            <person name="Mah S.A."/>
            <person name="Swanson W.J."/>
            <person name="Moy G.W."/>
            <person name="Vacquier V.D."/>
        </authorList>
    </citation>
    <scope>NUCLEOTIDE SEQUENCE [LARGE SCALE GENOMIC DNA]</scope>
    <source>
        <strain evidence="9 10">DSM 26375</strain>
    </source>
</reference>
<dbReference type="GO" id="GO:0022857">
    <property type="term" value="F:transmembrane transporter activity"/>
    <property type="evidence" value="ECO:0007669"/>
    <property type="project" value="InterPro"/>
</dbReference>
<dbReference type="CDD" id="cd06173">
    <property type="entry name" value="MFS_MefA_like"/>
    <property type="match status" value="1"/>
</dbReference>
<accession>A0A1N7NZ41</accession>
<evidence type="ECO:0000256" key="1">
    <source>
        <dbReference type="ARBA" id="ARBA00004651"/>
    </source>
</evidence>
<evidence type="ECO:0000313" key="9">
    <source>
        <dbReference type="EMBL" id="SIT03561.1"/>
    </source>
</evidence>
<feature type="transmembrane region" description="Helical" evidence="7">
    <location>
        <begin position="263"/>
        <end position="281"/>
    </location>
</feature>
<sequence>MSEVPHSQSPFAPLRHPYFKLIWLATLVSNLGSLVQGVGAGWMMAELTPSHDMVALVQASTTLPIMMLAIPAGALADNIDRRKVMLASQGFMAVVSALLAFSAWQGLLGPWSLLVFTFLLGLGSAMHLPSWQASVRDLVPRADLAAAVTLNSMSFNLMRSVGPAAGGLLVAWAGPSAAFALNAVSYLALIYALARWRLPAEEGRLPAERLGSAITIGLRYVLLSPNLMRVMARGFVFGFTAVVLLALLPVVTRDLLLGQASTYGMLLGAFGLGAIGGALGSPWLRRKLGIEAIVAIAFVVFAAGTAMVALSSHLALALPGLLIAGAAWVLALSLFNVSTQLATPRWVVGRVLAIYQTSTFGGMALGSWVWGGLSEVWGTIPAMLVAAGLMLLGAALGRVIRMPDFSEVDLDPANRFHEPALRLNLKARSGPITVMVDWDIAPENTEAFLAEMVERRKVRLRDGVRDWSLMRDLENPDIWIECYHVPTWTDYIRHNQRRTRADAANYDRLLCLHRGPERPHVHRMIERRAVSAHDDMPIIERPKTL</sequence>
<feature type="transmembrane region" description="Helical" evidence="7">
    <location>
        <begin position="347"/>
        <end position="370"/>
    </location>
</feature>
<dbReference type="Gene3D" id="1.20.1250.20">
    <property type="entry name" value="MFS general substrate transporter like domains"/>
    <property type="match status" value="1"/>
</dbReference>
<name>A0A1N7NZ41_9RHOB</name>
<proteinExistence type="predicted"/>
<evidence type="ECO:0000256" key="4">
    <source>
        <dbReference type="ARBA" id="ARBA00022692"/>
    </source>
</evidence>
<dbReference type="RefSeq" id="WP_229740502.1">
    <property type="nucleotide sequence ID" value="NZ_BMEH01000004.1"/>
</dbReference>
<keyword evidence="5 7" id="KW-1133">Transmembrane helix</keyword>
<feature type="transmembrane region" description="Helical" evidence="7">
    <location>
        <begin position="376"/>
        <end position="396"/>
    </location>
</feature>
<feature type="transmembrane region" description="Helical" evidence="7">
    <location>
        <begin position="21"/>
        <end position="43"/>
    </location>
</feature>
<evidence type="ECO:0000256" key="5">
    <source>
        <dbReference type="ARBA" id="ARBA00022989"/>
    </source>
</evidence>
<dbReference type="PANTHER" id="PTHR23513:SF11">
    <property type="entry name" value="STAPHYLOFERRIN A TRANSPORTER"/>
    <property type="match status" value="1"/>
</dbReference>
<evidence type="ECO:0000256" key="6">
    <source>
        <dbReference type="ARBA" id="ARBA00023136"/>
    </source>
</evidence>
<protein>
    <submittedName>
        <fullName evidence="9">Predicted arabinose efflux permease, MFS family</fullName>
    </submittedName>
</protein>
<dbReference type="Proteomes" id="UP000186141">
    <property type="component" value="Unassembled WGS sequence"/>
</dbReference>
<feature type="transmembrane region" description="Helical" evidence="7">
    <location>
        <begin position="288"/>
        <end position="310"/>
    </location>
</feature>
<keyword evidence="2" id="KW-0813">Transport</keyword>
<gene>
    <name evidence="9" type="ORF">SAMN05421774_104254</name>
</gene>
<dbReference type="InterPro" id="IPR036259">
    <property type="entry name" value="MFS_trans_sf"/>
</dbReference>
<dbReference type="Pfam" id="PF05977">
    <property type="entry name" value="MFS_3"/>
    <property type="match status" value="1"/>
</dbReference>
<feature type="domain" description="Major facilitator superfamily (MFS) profile" evidence="8">
    <location>
        <begin position="18"/>
        <end position="405"/>
    </location>
</feature>
<dbReference type="SUPFAM" id="SSF103473">
    <property type="entry name" value="MFS general substrate transporter"/>
    <property type="match status" value="1"/>
</dbReference>
<feature type="transmembrane region" description="Helical" evidence="7">
    <location>
        <begin position="55"/>
        <end position="74"/>
    </location>
</feature>
<evidence type="ECO:0000256" key="2">
    <source>
        <dbReference type="ARBA" id="ARBA00022448"/>
    </source>
</evidence>
<evidence type="ECO:0000313" key="10">
    <source>
        <dbReference type="Proteomes" id="UP000186141"/>
    </source>
</evidence>
<evidence type="ECO:0000256" key="3">
    <source>
        <dbReference type="ARBA" id="ARBA00022475"/>
    </source>
</evidence>
<dbReference type="STRING" id="1086013.SAMN05421774_104254"/>
<feature type="transmembrane region" description="Helical" evidence="7">
    <location>
        <begin position="230"/>
        <end position="251"/>
    </location>
</feature>
<comment type="subcellular location">
    <subcellularLocation>
        <location evidence="1">Cell membrane</location>
        <topology evidence="1">Multi-pass membrane protein</topology>
    </subcellularLocation>
</comment>
<dbReference type="InterPro" id="IPR010290">
    <property type="entry name" value="TM_effector"/>
</dbReference>
<dbReference type="GO" id="GO:0005886">
    <property type="term" value="C:plasma membrane"/>
    <property type="evidence" value="ECO:0007669"/>
    <property type="project" value="UniProtKB-SubCell"/>
</dbReference>
<dbReference type="EMBL" id="FTOT01000004">
    <property type="protein sequence ID" value="SIT03561.1"/>
    <property type="molecule type" value="Genomic_DNA"/>
</dbReference>
<dbReference type="PROSITE" id="PS50850">
    <property type="entry name" value="MFS"/>
    <property type="match status" value="1"/>
</dbReference>
<evidence type="ECO:0000256" key="7">
    <source>
        <dbReference type="SAM" id="Phobius"/>
    </source>
</evidence>
<dbReference type="PANTHER" id="PTHR23513">
    <property type="entry name" value="INTEGRAL MEMBRANE EFFLUX PROTEIN-RELATED"/>
    <property type="match status" value="1"/>
</dbReference>
<organism evidence="9 10">
    <name type="scientific">Gemmobacter megaterium</name>
    <dbReference type="NCBI Taxonomy" id="1086013"/>
    <lineage>
        <taxon>Bacteria</taxon>
        <taxon>Pseudomonadati</taxon>
        <taxon>Pseudomonadota</taxon>
        <taxon>Alphaproteobacteria</taxon>
        <taxon>Rhodobacterales</taxon>
        <taxon>Paracoccaceae</taxon>
        <taxon>Gemmobacter</taxon>
    </lineage>
</organism>
<dbReference type="AlphaFoldDB" id="A0A1N7NZ41"/>
<keyword evidence="4 7" id="KW-0812">Transmembrane</keyword>